<dbReference type="InterPro" id="IPR036770">
    <property type="entry name" value="Ankyrin_rpt-contain_sf"/>
</dbReference>
<sequence>MCPSLWAACHSFWGAIEAFTTVALPEEYLWHCLNALVLFSEDTIVCVLDLVHAQFEQEVIHSILERLSSILEIGKASVKFTILLGAKYDFSSTPVIMIDLPDGNWDLMNQQMVESWMNFLLKKRPEMGVVETDITAGCNALLHDWSLVDSFLSSLETLPQASIRSVKSLAKLFHQPDECFRYIFNRVPEGERSWIQIALAWLVFSPGSGQKISITEPSLSPEAVAFDMCRFLPALVEVVHDKVRLINPHVRIFLEPGSKANLGALVTAEQWYQAQHPHLIIAESSLLCLYQCLSPGPDSPIGITQTQIQQDMQDAVRLGTRGEIRVLIEYAMKHWESHLHKYEALSSHKHSLDSTESQSLPGVALQSPLEISHSYCIPNSTAVQVFDTAFLAQSNSDWKLDINTLLALQLKNGVELMQHISKAREDAKNTQNIDFTIFRAVQLSVASFDSAKRMLEDCTLLDNASGLLSLEISRGKHEAIQYFSKDPKGFVDTINENITTLHKACLYGYPPLVQWLCAKIRLPELSWVNHQDSDGYTPLHIATEQGHFDIVKMLVKHGADLNATGPSLLNPLSIAAKKGFTVIAEYFLVKGVNCHTTDNSAHTSLHHASIGGSMEITRALLAKGAIWSQEDCNKDNALHLAIRSCRRDVSLFLLNTIQQINQSDGDAIQLVSLNCPGSDGKTPLHAAIDADLEEVALAIVNIHVFLGIERPRGILTLAASHGLGNLVAELLAAGLDPNEKDENNNSPLDVAASQGARNVVEILLKHQKCRGVTNMTAMASAVHKAAYDICTLDEVGRILDFLLRSEVDKNFQDKNGNTALQIAAAWDKPEIIKLLLNQQVDMELKDVHGYTALLDACSNQSLAPLEILLKLPGFQEAFMIAVNKGDSHLETVELFLQYRVDVNALYQGETALITATYKGHVEIVDRLLNHPNNSANVNKAGGEFGSAIYAAVANPDIPYDHFSKPTITKTDRSRIFDLLLDKGATPRATCPRIW</sequence>
<evidence type="ECO:0000313" key="6">
    <source>
        <dbReference type="Proteomes" id="UP000094569"/>
    </source>
</evidence>
<dbReference type="PANTHER" id="PTHR24198">
    <property type="entry name" value="ANKYRIN REPEAT AND PROTEIN KINASE DOMAIN-CONTAINING PROTEIN"/>
    <property type="match status" value="1"/>
</dbReference>
<keyword evidence="6" id="KW-1185">Reference proteome</keyword>
<evidence type="ECO:0000256" key="4">
    <source>
        <dbReference type="SAM" id="SignalP"/>
    </source>
</evidence>
<comment type="caution">
    <text evidence="5">The sequence shown here is derived from an EMBL/GenBank/DDBJ whole genome shotgun (WGS) entry which is preliminary data.</text>
</comment>
<reference evidence="5 6" key="1">
    <citation type="journal article" date="2016" name="BMC Genomics">
        <title>Comparative genomic and transcriptomic analyses of the Fuzhuan brick tea-fermentation fungus Aspergillus cristatus.</title>
        <authorList>
            <person name="Ge Y."/>
            <person name="Wang Y."/>
            <person name="Liu Y."/>
            <person name="Tan Y."/>
            <person name="Ren X."/>
            <person name="Zhang X."/>
            <person name="Hyde K.D."/>
            <person name="Liu Y."/>
            <person name="Liu Z."/>
        </authorList>
    </citation>
    <scope>NUCLEOTIDE SEQUENCE [LARGE SCALE GENOMIC DNA]</scope>
    <source>
        <strain evidence="5 6">GZAAS20.1005</strain>
    </source>
</reference>
<feature type="repeat" description="ANK" evidence="3">
    <location>
        <begin position="815"/>
        <end position="847"/>
    </location>
</feature>
<feature type="chain" id="PRO_5009123660" evidence="4">
    <location>
        <begin position="19"/>
        <end position="994"/>
    </location>
</feature>
<dbReference type="PROSITE" id="PS50088">
    <property type="entry name" value="ANK_REPEAT"/>
    <property type="match status" value="4"/>
</dbReference>
<dbReference type="OrthoDB" id="341259at2759"/>
<dbReference type="Gene3D" id="1.25.40.20">
    <property type="entry name" value="Ankyrin repeat-containing domain"/>
    <property type="match status" value="3"/>
</dbReference>
<evidence type="ECO:0000313" key="5">
    <source>
        <dbReference type="EMBL" id="ODM19366.1"/>
    </source>
</evidence>
<feature type="repeat" description="ANK" evidence="3">
    <location>
        <begin position="600"/>
        <end position="632"/>
    </location>
</feature>
<evidence type="ECO:0000256" key="3">
    <source>
        <dbReference type="PROSITE-ProRule" id="PRU00023"/>
    </source>
</evidence>
<dbReference type="PANTHER" id="PTHR24198:SF165">
    <property type="entry name" value="ANKYRIN REPEAT-CONTAINING PROTEIN-RELATED"/>
    <property type="match status" value="1"/>
</dbReference>
<dbReference type="SUPFAM" id="SSF48403">
    <property type="entry name" value="Ankyrin repeat"/>
    <property type="match status" value="2"/>
</dbReference>
<dbReference type="VEuPathDB" id="FungiDB:SI65_05984"/>
<dbReference type="InterPro" id="IPR002110">
    <property type="entry name" value="Ankyrin_rpt"/>
</dbReference>
<organism evidence="5 6">
    <name type="scientific">Aspergillus cristatus</name>
    <name type="common">Chinese Fuzhuan brick tea-fermentation fungus</name>
    <name type="synonym">Eurotium cristatum</name>
    <dbReference type="NCBI Taxonomy" id="573508"/>
    <lineage>
        <taxon>Eukaryota</taxon>
        <taxon>Fungi</taxon>
        <taxon>Dikarya</taxon>
        <taxon>Ascomycota</taxon>
        <taxon>Pezizomycotina</taxon>
        <taxon>Eurotiomycetes</taxon>
        <taxon>Eurotiomycetidae</taxon>
        <taxon>Eurotiales</taxon>
        <taxon>Aspergillaceae</taxon>
        <taxon>Aspergillus</taxon>
        <taxon>Aspergillus subgen. Aspergillus</taxon>
    </lineage>
</organism>
<evidence type="ECO:0000256" key="1">
    <source>
        <dbReference type="ARBA" id="ARBA00022737"/>
    </source>
</evidence>
<protein>
    <submittedName>
        <fullName evidence="5">Uncharacterized protein</fullName>
    </submittedName>
</protein>
<gene>
    <name evidence="5" type="ORF">SI65_05984</name>
</gene>
<feature type="repeat" description="ANK" evidence="3">
    <location>
        <begin position="907"/>
        <end position="939"/>
    </location>
</feature>
<name>A0A1E3BG38_ASPCR</name>
<dbReference type="Pfam" id="PF12796">
    <property type="entry name" value="Ank_2"/>
    <property type="match status" value="5"/>
</dbReference>
<dbReference type="SMART" id="SM00248">
    <property type="entry name" value="ANK"/>
    <property type="match status" value="11"/>
</dbReference>
<evidence type="ECO:0000256" key="2">
    <source>
        <dbReference type="ARBA" id="ARBA00023043"/>
    </source>
</evidence>
<dbReference type="AlphaFoldDB" id="A0A1E3BG38"/>
<keyword evidence="1" id="KW-0677">Repeat</keyword>
<keyword evidence="4" id="KW-0732">Signal</keyword>
<keyword evidence="2 3" id="KW-0040">ANK repeat</keyword>
<feature type="repeat" description="ANK" evidence="3">
    <location>
        <begin position="534"/>
        <end position="566"/>
    </location>
</feature>
<proteinExistence type="predicted"/>
<dbReference type="EMBL" id="JXNT01000005">
    <property type="protein sequence ID" value="ODM19366.1"/>
    <property type="molecule type" value="Genomic_DNA"/>
</dbReference>
<feature type="signal peptide" evidence="4">
    <location>
        <begin position="1"/>
        <end position="18"/>
    </location>
</feature>
<dbReference type="STRING" id="573508.A0A1E3BG38"/>
<dbReference type="Proteomes" id="UP000094569">
    <property type="component" value="Unassembled WGS sequence"/>
</dbReference>
<dbReference type="PRINTS" id="PR01415">
    <property type="entry name" value="ANKYRIN"/>
</dbReference>
<dbReference type="PROSITE" id="PS50297">
    <property type="entry name" value="ANK_REP_REGION"/>
    <property type="match status" value="3"/>
</dbReference>
<accession>A0A1E3BG38</accession>